<protein>
    <submittedName>
        <fullName evidence="2">ABC-2 transporter permease</fullName>
    </submittedName>
</protein>
<comment type="caution">
    <text evidence="2">The sequence shown here is derived from an EMBL/GenBank/DDBJ whole genome shotgun (WGS) entry which is preliminary data.</text>
</comment>
<keyword evidence="3" id="KW-1185">Reference proteome</keyword>
<proteinExistence type="predicted"/>
<organism evidence="2 3">
    <name type="scientific">Cohnella hongkongensis</name>
    <dbReference type="NCBI Taxonomy" id="178337"/>
    <lineage>
        <taxon>Bacteria</taxon>
        <taxon>Bacillati</taxon>
        <taxon>Bacillota</taxon>
        <taxon>Bacilli</taxon>
        <taxon>Bacillales</taxon>
        <taxon>Paenibacillaceae</taxon>
        <taxon>Cohnella</taxon>
    </lineage>
</organism>
<feature type="transmembrane region" description="Helical" evidence="1">
    <location>
        <begin position="108"/>
        <end position="129"/>
    </location>
</feature>
<dbReference type="Proteomes" id="UP001596028">
    <property type="component" value="Unassembled WGS sequence"/>
</dbReference>
<gene>
    <name evidence="2" type="ORF">ACFO3S_01540</name>
</gene>
<feature type="transmembrane region" description="Helical" evidence="1">
    <location>
        <begin position="12"/>
        <end position="31"/>
    </location>
</feature>
<keyword evidence="1" id="KW-1133">Transmembrane helix</keyword>
<accession>A0ABV9F4P7</accession>
<feature type="transmembrane region" description="Helical" evidence="1">
    <location>
        <begin position="173"/>
        <end position="197"/>
    </location>
</feature>
<dbReference type="PANTHER" id="PTHR41309:SF2">
    <property type="entry name" value="MEMBRANE PROTEIN"/>
    <property type="match status" value="1"/>
</dbReference>
<dbReference type="RefSeq" id="WP_378091512.1">
    <property type="nucleotide sequence ID" value="NZ_JBHSEP010000001.1"/>
</dbReference>
<dbReference type="PANTHER" id="PTHR41309">
    <property type="entry name" value="MEMBRANE PROTEIN-RELATED"/>
    <property type="match status" value="1"/>
</dbReference>
<sequence>MLNLIRKDLLSLRFYIAAGLLYVVIFGTFAFTPTMTGAFPAILIPLYATHIELRYKSMLFVGSLPVRRSQVVMAKYGSAFIYLVLGFLLTLVLQAVHRYGLDRSFPITTFDLAVAAALVMLFTSLYYPIQYALGSRNSTTVSFVLIFLTIAASGWIGNVANQLSLEPSTEIRLIVGLPLAGVALMCVSYRISIAIFLRKDLEA</sequence>
<feature type="transmembrane region" description="Helical" evidence="1">
    <location>
        <begin position="37"/>
        <end position="55"/>
    </location>
</feature>
<dbReference type="EMBL" id="JBHSEP010000001">
    <property type="protein sequence ID" value="MFC4596906.1"/>
    <property type="molecule type" value="Genomic_DNA"/>
</dbReference>
<feature type="transmembrane region" description="Helical" evidence="1">
    <location>
        <begin position="76"/>
        <end position="96"/>
    </location>
</feature>
<keyword evidence="1" id="KW-0812">Transmembrane</keyword>
<keyword evidence="1" id="KW-0472">Membrane</keyword>
<evidence type="ECO:0000313" key="3">
    <source>
        <dbReference type="Proteomes" id="UP001596028"/>
    </source>
</evidence>
<reference evidence="3" key="1">
    <citation type="journal article" date="2019" name="Int. J. Syst. Evol. Microbiol.">
        <title>The Global Catalogue of Microorganisms (GCM) 10K type strain sequencing project: providing services to taxonomists for standard genome sequencing and annotation.</title>
        <authorList>
            <consortium name="The Broad Institute Genomics Platform"/>
            <consortium name="The Broad Institute Genome Sequencing Center for Infectious Disease"/>
            <person name="Wu L."/>
            <person name="Ma J."/>
        </authorList>
    </citation>
    <scope>NUCLEOTIDE SEQUENCE [LARGE SCALE GENOMIC DNA]</scope>
    <source>
        <strain evidence="3">CCUG 49571</strain>
    </source>
</reference>
<dbReference type="Pfam" id="PF13346">
    <property type="entry name" value="ABC2_membrane_5"/>
    <property type="match status" value="1"/>
</dbReference>
<name>A0ABV9F4P7_9BACL</name>
<evidence type="ECO:0000256" key="1">
    <source>
        <dbReference type="SAM" id="Phobius"/>
    </source>
</evidence>
<evidence type="ECO:0000313" key="2">
    <source>
        <dbReference type="EMBL" id="MFC4596906.1"/>
    </source>
</evidence>
<feature type="transmembrane region" description="Helical" evidence="1">
    <location>
        <begin position="141"/>
        <end position="161"/>
    </location>
</feature>
<dbReference type="InterPro" id="IPR025699">
    <property type="entry name" value="ABC2_memb-like"/>
</dbReference>